<dbReference type="GO" id="GO:0003700">
    <property type="term" value="F:DNA-binding transcription factor activity"/>
    <property type="evidence" value="ECO:0007669"/>
    <property type="project" value="InterPro"/>
</dbReference>
<protein>
    <submittedName>
        <fullName evidence="6">LysR family transcriptional regulator</fullName>
    </submittedName>
</protein>
<dbReference type="InterPro" id="IPR036390">
    <property type="entry name" value="WH_DNA-bd_sf"/>
</dbReference>
<proteinExistence type="inferred from homology"/>
<evidence type="ECO:0000256" key="2">
    <source>
        <dbReference type="ARBA" id="ARBA00023015"/>
    </source>
</evidence>
<dbReference type="SUPFAM" id="SSF53850">
    <property type="entry name" value="Periplasmic binding protein-like II"/>
    <property type="match status" value="1"/>
</dbReference>
<evidence type="ECO:0000313" key="7">
    <source>
        <dbReference type="Proteomes" id="UP000232196"/>
    </source>
</evidence>
<organism evidence="6 7">
    <name type="scientific">Leptospira hartskeerlii</name>
    <dbReference type="NCBI Taxonomy" id="2023177"/>
    <lineage>
        <taxon>Bacteria</taxon>
        <taxon>Pseudomonadati</taxon>
        <taxon>Spirochaetota</taxon>
        <taxon>Spirochaetia</taxon>
        <taxon>Leptospirales</taxon>
        <taxon>Leptospiraceae</taxon>
        <taxon>Leptospira</taxon>
    </lineage>
</organism>
<evidence type="ECO:0000313" key="6">
    <source>
        <dbReference type="EMBL" id="PJZ26352.1"/>
    </source>
</evidence>
<keyword evidence="3" id="KW-0238">DNA-binding</keyword>
<feature type="domain" description="HTH lysR-type" evidence="5">
    <location>
        <begin position="1"/>
        <end position="58"/>
    </location>
</feature>
<dbReference type="Proteomes" id="UP000232196">
    <property type="component" value="Unassembled WGS sequence"/>
</dbReference>
<dbReference type="InterPro" id="IPR036388">
    <property type="entry name" value="WH-like_DNA-bd_sf"/>
</dbReference>
<evidence type="ECO:0000256" key="3">
    <source>
        <dbReference type="ARBA" id="ARBA00023125"/>
    </source>
</evidence>
<keyword evidence="7" id="KW-1185">Reference proteome</keyword>
<dbReference type="PROSITE" id="PS50931">
    <property type="entry name" value="HTH_LYSR"/>
    <property type="match status" value="1"/>
</dbReference>
<dbReference type="Gene3D" id="3.40.190.290">
    <property type="match status" value="1"/>
</dbReference>
<dbReference type="Gene3D" id="1.10.10.10">
    <property type="entry name" value="Winged helix-like DNA-binding domain superfamily/Winged helix DNA-binding domain"/>
    <property type="match status" value="1"/>
</dbReference>
<dbReference type="OrthoDB" id="9803714at2"/>
<dbReference type="PANTHER" id="PTHR30126:SF40">
    <property type="entry name" value="HTH-TYPE TRANSCRIPTIONAL REGULATOR GLTR"/>
    <property type="match status" value="1"/>
</dbReference>
<sequence length="299" mass="33697">MEFRQIVYFLEISESGTFQKAASRLGLTQPALSKQIYLLEKELGVSVLERGGRSVRLTHEGEKFYQYSIRMKELWEEIREAFSKENELKGNYSISAGGTVSAWILPQILKEILKKRPGLSLSVREGDAGETKDAVLKGEVDLGILTGPISESSLNVLEFLSDRIFPVASKDHSIFLKKKIRIEDLKKQSFVLFHPGSALRKAVEKRIKSFSKEFGPKIAMELRSVESVIKSLEAGLGIGFLSEYSIGPNLKKIKFEEWNTERKFYLCYRKKSGPGLALLAEEILRSAKEWGSERGPSSL</sequence>
<dbReference type="CDD" id="cd05466">
    <property type="entry name" value="PBP2_LTTR_substrate"/>
    <property type="match status" value="1"/>
</dbReference>
<dbReference type="Pfam" id="PF00126">
    <property type="entry name" value="HTH_1"/>
    <property type="match status" value="1"/>
</dbReference>
<dbReference type="GO" id="GO:0000976">
    <property type="term" value="F:transcription cis-regulatory region binding"/>
    <property type="evidence" value="ECO:0007669"/>
    <property type="project" value="TreeGrafter"/>
</dbReference>
<comment type="similarity">
    <text evidence="1">Belongs to the LysR transcriptional regulatory family.</text>
</comment>
<dbReference type="InterPro" id="IPR000847">
    <property type="entry name" value="LysR_HTH_N"/>
</dbReference>
<dbReference type="PANTHER" id="PTHR30126">
    <property type="entry name" value="HTH-TYPE TRANSCRIPTIONAL REGULATOR"/>
    <property type="match status" value="1"/>
</dbReference>
<dbReference type="RefSeq" id="WP_100706140.1">
    <property type="nucleotide sequence ID" value="NZ_NPDL01000003.1"/>
</dbReference>
<dbReference type="Pfam" id="PF03466">
    <property type="entry name" value="LysR_substrate"/>
    <property type="match status" value="1"/>
</dbReference>
<dbReference type="AlphaFoldDB" id="A0A2M9XFI3"/>
<dbReference type="FunFam" id="1.10.10.10:FF:000001">
    <property type="entry name" value="LysR family transcriptional regulator"/>
    <property type="match status" value="1"/>
</dbReference>
<dbReference type="PRINTS" id="PR00039">
    <property type="entry name" value="HTHLYSR"/>
</dbReference>
<dbReference type="SUPFAM" id="SSF46785">
    <property type="entry name" value="Winged helix' DNA-binding domain"/>
    <property type="match status" value="1"/>
</dbReference>
<dbReference type="InterPro" id="IPR005119">
    <property type="entry name" value="LysR_subst-bd"/>
</dbReference>
<evidence type="ECO:0000256" key="4">
    <source>
        <dbReference type="ARBA" id="ARBA00023163"/>
    </source>
</evidence>
<evidence type="ECO:0000256" key="1">
    <source>
        <dbReference type="ARBA" id="ARBA00009437"/>
    </source>
</evidence>
<name>A0A2M9XFI3_9LEPT</name>
<accession>A0A2M9XFI3</accession>
<keyword evidence="2" id="KW-0805">Transcription regulation</keyword>
<reference evidence="6 7" key="1">
    <citation type="submission" date="2017-07" db="EMBL/GenBank/DDBJ databases">
        <title>Leptospira spp. isolated from tropical soils.</title>
        <authorList>
            <person name="Thibeaux R."/>
            <person name="Iraola G."/>
            <person name="Ferres I."/>
            <person name="Bierque E."/>
            <person name="Girault D."/>
            <person name="Soupe-Gilbert M.-E."/>
            <person name="Picardeau M."/>
            <person name="Goarant C."/>
        </authorList>
    </citation>
    <scope>NUCLEOTIDE SEQUENCE [LARGE SCALE GENOMIC DNA]</scope>
    <source>
        <strain evidence="6 7">MCA1-C-A1</strain>
    </source>
</reference>
<comment type="caution">
    <text evidence="6">The sequence shown here is derived from an EMBL/GenBank/DDBJ whole genome shotgun (WGS) entry which is preliminary data.</text>
</comment>
<gene>
    <name evidence="6" type="ORF">CH357_07620</name>
</gene>
<evidence type="ECO:0000259" key="5">
    <source>
        <dbReference type="PROSITE" id="PS50931"/>
    </source>
</evidence>
<keyword evidence="4" id="KW-0804">Transcription</keyword>
<dbReference type="EMBL" id="NPDN01000003">
    <property type="protein sequence ID" value="PJZ26352.1"/>
    <property type="molecule type" value="Genomic_DNA"/>
</dbReference>